<feature type="region of interest" description="Disordered" evidence="1">
    <location>
        <begin position="1"/>
        <end position="21"/>
    </location>
</feature>
<dbReference type="Proteomes" id="UP001596091">
    <property type="component" value="Unassembled WGS sequence"/>
</dbReference>
<name>A0ABW1EMS6_9BACT</name>
<proteinExistence type="predicted"/>
<protein>
    <submittedName>
        <fullName evidence="2">Uncharacterized protein</fullName>
    </submittedName>
</protein>
<keyword evidence="3" id="KW-1185">Reference proteome</keyword>
<dbReference type="EMBL" id="JBHSPH010000016">
    <property type="protein sequence ID" value="MFC5865186.1"/>
    <property type="molecule type" value="Genomic_DNA"/>
</dbReference>
<evidence type="ECO:0000313" key="2">
    <source>
        <dbReference type="EMBL" id="MFC5865186.1"/>
    </source>
</evidence>
<comment type="caution">
    <text evidence="2">The sequence shown here is derived from an EMBL/GenBank/DDBJ whole genome shotgun (WGS) entry which is preliminary data.</text>
</comment>
<gene>
    <name evidence="2" type="ORF">ACFPT7_22965</name>
</gene>
<organism evidence="2 3">
    <name type="scientific">Acidicapsa dinghuensis</name>
    <dbReference type="NCBI Taxonomy" id="2218256"/>
    <lineage>
        <taxon>Bacteria</taxon>
        <taxon>Pseudomonadati</taxon>
        <taxon>Acidobacteriota</taxon>
        <taxon>Terriglobia</taxon>
        <taxon>Terriglobales</taxon>
        <taxon>Acidobacteriaceae</taxon>
        <taxon>Acidicapsa</taxon>
    </lineage>
</organism>
<accession>A0ABW1EMS6</accession>
<feature type="compositionally biased region" description="Basic residues" evidence="1">
    <location>
        <begin position="1"/>
        <end position="12"/>
    </location>
</feature>
<sequence length="64" mass="7057">MTARKAKTKTKSRSFAALRMTSGDGNVRESDFHFVRKNAERMGIRGVLAGQKFRPASVMDAGPE</sequence>
<reference evidence="3" key="1">
    <citation type="journal article" date="2019" name="Int. J. Syst. Evol. Microbiol.">
        <title>The Global Catalogue of Microorganisms (GCM) 10K type strain sequencing project: providing services to taxonomists for standard genome sequencing and annotation.</title>
        <authorList>
            <consortium name="The Broad Institute Genomics Platform"/>
            <consortium name="The Broad Institute Genome Sequencing Center for Infectious Disease"/>
            <person name="Wu L."/>
            <person name="Ma J."/>
        </authorList>
    </citation>
    <scope>NUCLEOTIDE SEQUENCE [LARGE SCALE GENOMIC DNA]</scope>
    <source>
        <strain evidence="3">JCM 4087</strain>
    </source>
</reference>
<evidence type="ECO:0000256" key="1">
    <source>
        <dbReference type="SAM" id="MobiDB-lite"/>
    </source>
</evidence>
<evidence type="ECO:0000313" key="3">
    <source>
        <dbReference type="Proteomes" id="UP001596091"/>
    </source>
</evidence>
<dbReference type="RefSeq" id="WP_263333339.1">
    <property type="nucleotide sequence ID" value="NZ_JAGSYH010000002.1"/>
</dbReference>